<keyword evidence="8" id="KW-0249">Electron transport</keyword>
<evidence type="ECO:0000256" key="3">
    <source>
        <dbReference type="ARBA" id="ARBA00022448"/>
    </source>
</evidence>
<evidence type="ECO:0000256" key="4">
    <source>
        <dbReference type="ARBA" id="ARBA00022475"/>
    </source>
</evidence>
<keyword evidence="5" id="KW-0349">Heme</keyword>
<dbReference type="InterPro" id="IPR011577">
    <property type="entry name" value="Cyt_b561_bac/Ni-Hgenase"/>
</dbReference>
<dbReference type="OrthoDB" id="7280471at2"/>
<organism evidence="15 16">
    <name type="scientific">Croceibacterium xixiisoli</name>
    <dbReference type="NCBI Taxonomy" id="1476466"/>
    <lineage>
        <taxon>Bacteria</taxon>
        <taxon>Pseudomonadati</taxon>
        <taxon>Pseudomonadota</taxon>
        <taxon>Alphaproteobacteria</taxon>
        <taxon>Sphingomonadales</taxon>
        <taxon>Erythrobacteraceae</taxon>
        <taxon>Croceibacterium</taxon>
    </lineage>
</organism>
<gene>
    <name evidence="15" type="ORF">GRI97_00745</name>
</gene>
<dbReference type="Pfam" id="PF01292">
    <property type="entry name" value="Ni_hydr_CYTB"/>
    <property type="match status" value="1"/>
</dbReference>
<feature type="transmembrane region" description="Helical" evidence="13">
    <location>
        <begin position="16"/>
        <end position="38"/>
    </location>
</feature>
<dbReference type="Proteomes" id="UP000469430">
    <property type="component" value="Unassembled WGS sequence"/>
</dbReference>
<evidence type="ECO:0000256" key="11">
    <source>
        <dbReference type="ARBA" id="ARBA00023136"/>
    </source>
</evidence>
<keyword evidence="9 13" id="KW-1133">Transmembrane helix</keyword>
<feature type="transmembrane region" description="Helical" evidence="13">
    <location>
        <begin position="87"/>
        <end position="108"/>
    </location>
</feature>
<evidence type="ECO:0000313" key="15">
    <source>
        <dbReference type="EMBL" id="MXO97515.1"/>
    </source>
</evidence>
<evidence type="ECO:0000256" key="12">
    <source>
        <dbReference type="ARBA" id="ARBA00037975"/>
    </source>
</evidence>
<evidence type="ECO:0000256" key="7">
    <source>
        <dbReference type="ARBA" id="ARBA00022723"/>
    </source>
</evidence>
<keyword evidence="3" id="KW-0813">Transport</keyword>
<dbReference type="InterPro" id="IPR052168">
    <property type="entry name" value="Cytochrome_b561_oxidase"/>
</dbReference>
<dbReference type="GO" id="GO:0022904">
    <property type="term" value="P:respiratory electron transport chain"/>
    <property type="evidence" value="ECO:0007669"/>
    <property type="project" value="InterPro"/>
</dbReference>
<comment type="subcellular location">
    <subcellularLocation>
        <location evidence="2">Cell membrane</location>
        <topology evidence="2">Multi-pass membrane protein</topology>
    </subcellularLocation>
</comment>
<dbReference type="SUPFAM" id="SSF81342">
    <property type="entry name" value="Transmembrane di-heme cytochromes"/>
    <property type="match status" value="1"/>
</dbReference>
<dbReference type="PANTHER" id="PTHR30529:SF1">
    <property type="entry name" value="CYTOCHROME B561 HOMOLOG 2"/>
    <property type="match status" value="1"/>
</dbReference>
<feature type="transmembrane region" description="Helical" evidence="13">
    <location>
        <begin position="146"/>
        <end position="167"/>
    </location>
</feature>
<dbReference type="GO" id="GO:0009055">
    <property type="term" value="F:electron transfer activity"/>
    <property type="evidence" value="ECO:0007669"/>
    <property type="project" value="InterPro"/>
</dbReference>
<evidence type="ECO:0000256" key="2">
    <source>
        <dbReference type="ARBA" id="ARBA00004651"/>
    </source>
</evidence>
<reference evidence="15 16" key="1">
    <citation type="submission" date="2019-12" db="EMBL/GenBank/DDBJ databases">
        <title>Genomic-based taxomic classification of the family Erythrobacteraceae.</title>
        <authorList>
            <person name="Xu L."/>
        </authorList>
    </citation>
    <scope>NUCLEOTIDE SEQUENCE [LARGE SCALE GENOMIC DNA]</scope>
    <source>
        <strain evidence="15 16">S36</strain>
    </source>
</reference>
<feature type="domain" description="Cytochrome b561 bacterial/Ni-hydrogenase" evidence="14">
    <location>
        <begin position="10"/>
        <end position="177"/>
    </location>
</feature>
<comment type="cofactor">
    <cofactor evidence="1">
        <name>heme b</name>
        <dbReference type="ChEBI" id="CHEBI:60344"/>
    </cofactor>
</comment>
<evidence type="ECO:0000256" key="8">
    <source>
        <dbReference type="ARBA" id="ARBA00022982"/>
    </source>
</evidence>
<dbReference type="InterPro" id="IPR016174">
    <property type="entry name" value="Di-haem_cyt_TM"/>
</dbReference>
<name>A0A6I4TN75_9SPHN</name>
<evidence type="ECO:0000256" key="6">
    <source>
        <dbReference type="ARBA" id="ARBA00022692"/>
    </source>
</evidence>
<keyword evidence="4" id="KW-1003">Cell membrane</keyword>
<evidence type="ECO:0000259" key="14">
    <source>
        <dbReference type="Pfam" id="PF01292"/>
    </source>
</evidence>
<evidence type="ECO:0000256" key="10">
    <source>
        <dbReference type="ARBA" id="ARBA00023004"/>
    </source>
</evidence>
<keyword evidence="16" id="KW-1185">Reference proteome</keyword>
<dbReference type="AlphaFoldDB" id="A0A6I4TN75"/>
<dbReference type="EMBL" id="WTYJ01000001">
    <property type="protein sequence ID" value="MXO97515.1"/>
    <property type="molecule type" value="Genomic_DNA"/>
</dbReference>
<keyword evidence="11 13" id="KW-0472">Membrane</keyword>
<proteinExistence type="inferred from homology"/>
<keyword evidence="7" id="KW-0479">Metal-binding</keyword>
<evidence type="ECO:0000313" key="16">
    <source>
        <dbReference type="Proteomes" id="UP000469430"/>
    </source>
</evidence>
<accession>A0A6I4TN75</accession>
<dbReference type="GO" id="GO:0005886">
    <property type="term" value="C:plasma membrane"/>
    <property type="evidence" value="ECO:0007669"/>
    <property type="project" value="UniProtKB-SubCell"/>
</dbReference>
<evidence type="ECO:0000256" key="13">
    <source>
        <dbReference type="SAM" id="Phobius"/>
    </source>
</evidence>
<comment type="similarity">
    <text evidence="12">Belongs to the cytochrome b561 family.</text>
</comment>
<feature type="transmembrane region" description="Helical" evidence="13">
    <location>
        <begin position="44"/>
        <end position="66"/>
    </location>
</feature>
<sequence length="181" mass="19893">MALTDSSRSYGTVSRVLHWTMAALLFWQFGGMILKMVLGRVPLMAFWVGTHASVGALLLLVLMLRAGWAFTQKAQRPPYEAGLIGRAAMLGHYALYTLMFVIPFIALLRMAGSGKGVTLFGVQLQHPHGQEVEWMTAPGNALHGNLAWVLLALVAGHVLMVLLHRFLWRDDVLSRMAGTPA</sequence>
<evidence type="ECO:0000256" key="1">
    <source>
        <dbReference type="ARBA" id="ARBA00001970"/>
    </source>
</evidence>
<evidence type="ECO:0000256" key="5">
    <source>
        <dbReference type="ARBA" id="ARBA00022617"/>
    </source>
</evidence>
<keyword evidence="6 13" id="KW-0812">Transmembrane</keyword>
<dbReference type="PANTHER" id="PTHR30529">
    <property type="entry name" value="CYTOCHROME B561"/>
    <property type="match status" value="1"/>
</dbReference>
<comment type="caution">
    <text evidence="15">The sequence shown here is derived from an EMBL/GenBank/DDBJ whole genome shotgun (WGS) entry which is preliminary data.</text>
</comment>
<dbReference type="GO" id="GO:0046872">
    <property type="term" value="F:metal ion binding"/>
    <property type="evidence" value="ECO:0007669"/>
    <property type="project" value="UniProtKB-KW"/>
</dbReference>
<keyword evidence="10" id="KW-0408">Iron</keyword>
<evidence type="ECO:0000256" key="9">
    <source>
        <dbReference type="ARBA" id="ARBA00022989"/>
    </source>
</evidence>
<protein>
    <submittedName>
        <fullName evidence="15">Cytochrome b</fullName>
    </submittedName>
</protein>
<dbReference type="GO" id="GO:0020037">
    <property type="term" value="F:heme binding"/>
    <property type="evidence" value="ECO:0007669"/>
    <property type="project" value="TreeGrafter"/>
</dbReference>
<dbReference type="RefSeq" id="WP_161390738.1">
    <property type="nucleotide sequence ID" value="NZ_WTYJ01000001.1"/>
</dbReference>